<feature type="transmembrane region" description="Helical" evidence="5">
    <location>
        <begin position="399"/>
        <end position="421"/>
    </location>
</feature>
<dbReference type="InterPro" id="IPR051533">
    <property type="entry name" value="WaaL-like"/>
</dbReference>
<organism evidence="7 8">
    <name type="scientific">Candidatus Woesebacteria bacterium CG22_combo_CG10-13_8_21_14_all_39_10</name>
    <dbReference type="NCBI Taxonomy" id="1975059"/>
    <lineage>
        <taxon>Bacteria</taxon>
        <taxon>Candidatus Woeseibacteriota</taxon>
    </lineage>
</organism>
<feature type="transmembrane region" description="Helical" evidence="5">
    <location>
        <begin position="235"/>
        <end position="251"/>
    </location>
</feature>
<accession>A0A2H0BIB5</accession>
<feature type="transmembrane region" description="Helical" evidence="5">
    <location>
        <begin position="105"/>
        <end position="122"/>
    </location>
</feature>
<feature type="transmembrane region" description="Helical" evidence="5">
    <location>
        <begin position="132"/>
        <end position="150"/>
    </location>
</feature>
<feature type="transmembrane region" description="Helical" evidence="5">
    <location>
        <begin position="72"/>
        <end position="93"/>
    </location>
</feature>
<feature type="domain" description="O-antigen ligase-related" evidence="6">
    <location>
        <begin position="221"/>
        <end position="377"/>
    </location>
</feature>
<comment type="subcellular location">
    <subcellularLocation>
        <location evidence="1">Membrane</location>
        <topology evidence="1">Multi-pass membrane protein</topology>
    </subcellularLocation>
</comment>
<gene>
    <name evidence="7" type="ORF">COX03_03225</name>
</gene>
<evidence type="ECO:0000256" key="1">
    <source>
        <dbReference type="ARBA" id="ARBA00004141"/>
    </source>
</evidence>
<protein>
    <recommendedName>
        <fullName evidence="6">O-antigen ligase-related domain-containing protein</fullName>
    </recommendedName>
</protein>
<evidence type="ECO:0000256" key="3">
    <source>
        <dbReference type="ARBA" id="ARBA00022989"/>
    </source>
</evidence>
<comment type="caution">
    <text evidence="7">The sequence shown here is derived from an EMBL/GenBank/DDBJ whole genome shotgun (WGS) entry which is preliminary data.</text>
</comment>
<dbReference type="PANTHER" id="PTHR37422">
    <property type="entry name" value="TEICHURONIC ACID BIOSYNTHESIS PROTEIN TUAE"/>
    <property type="match status" value="1"/>
</dbReference>
<feature type="transmembrane region" description="Helical" evidence="5">
    <location>
        <begin position="12"/>
        <end position="29"/>
    </location>
</feature>
<evidence type="ECO:0000256" key="4">
    <source>
        <dbReference type="ARBA" id="ARBA00023136"/>
    </source>
</evidence>
<feature type="transmembrane region" description="Helical" evidence="5">
    <location>
        <begin position="258"/>
        <end position="278"/>
    </location>
</feature>
<dbReference type="GO" id="GO:0016020">
    <property type="term" value="C:membrane"/>
    <property type="evidence" value="ECO:0007669"/>
    <property type="project" value="UniProtKB-SubCell"/>
</dbReference>
<feature type="transmembrane region" description="Helical" evidence="5">
    <location>
        <begin position="190"/>
        <end position="208"/>
    </location>
</feature>
<keyword evidence="2 5" id="KW-0812">Transmembrane</keyword>
<evidence type="ECO:0000256" key="5">
    <source>
        <dbReference type="SAM" id="Phobius"/>
    </source>
</evidence>
<keyword evidence="3 5" id="KW-1133">Transmembrane helix</keyword>
<evidence type="ECO:0000313" key="7">
    <source>
        <dbReference type="EMBL" id="PIP57426.1"/>
    </source>
</evidence>
<dbReference type="Pfam" id="PF04932">
    <property type="entry name" value="Wzy_C"/>
    <property type="match status" value="1"/>
</dbReference>
<dbReference type="AlphaFoldDB" id="A0A2H0BIB5"/>
<feature type="transmembrane region" description="Helical" evidence="5">
    <location>
        <begin position="41"/>
        <end position="60"/>
    </location>
</feature>
<dbReference type="Proteomes" id="UP000229847">
    <property type="component" value="Unassembled WGS sequence"/>
</dbReference>
<dbReference type="PANTHER" id="PTHR37422:SF13">
    <property type="entry name" value="LIPOPOLYSACCHARIDE BIOSYNTHESIS PROTEIN PA4999-RELATED"/>
    <property type="match status" value="1"/>
</dbReference>
<proteinExistence type="predicted"/>
<sequence>MRKLFAKPKDIFKYGIAAILIVIPLYPKFPFLRIPGTYVAIRIEDFLIFFLALFFVLFFIKEFPTLLRNRLELSILAFILVGLVSLFSAILVTKTVSPSIAVLHWLRRIEYFVPMGIGILYFKRYGIADLEFFIKVLMITVMVSFVYGFGQMHFSWPVIITQNNEYAKGIALRWVAGSQLNSTFAGHYDLATFLVFTLPIFISLFFVVKGLRSRVSLAAVTLSGLWLLANTASRISIASYLLAAVISLLLLKKYKAIILTLAVSMAVFSLTGSVIGRYTQVVTVYYQRIVSKFKVKAADTVRLPQRRENINSQPTPAPVFEDRSTSIRLNVEWPRALRAFKKNPLLGTGYSSITLATDNDFLRLLGEIGILGFLSFILIFSSIFNLARKMISKLFKLNGVEKAFVVSFVGGLIGILLNAIFIDIFEASKFAIIFFLITGLFVSLVRNKLYE</sequence>
<evidence type="ECO:0000313" key="8">
    <source>
        <dbReference type="Proteomes" id="UP000229847"/>
    </source>
</evidence>
<name>A0A2H0BIB5_9BACT</name>
<feature type="transmembrane region" description="Helical" evidence="5">
    <location>
        <begin position="368"/>
        <end position="387"/>
    </location>
</feature>
<dbReference type="EMBL" id="PCSW01000097">
    <property type="protein sequence ID" value="PIP57426.1"/>
    <property type="molecule type" value="Genomic_DNA"/>
</dbReference>
<evidence type="ECO:0000256" key="2">
    <source>
        <dbReference type="ARBA" id="ARBA00022692"/>
    </source>
</evidence>
<keyword evidence="4 5" id="KW-0472">Membrane</keyword>
<reference evidence="7 8" key="1">
    <citation type="submission" date="2017-09" db="EMBL/GenBank/DDBJ databases">
        <title>Depth-based differentiation of microbial function through sediment-hosted aquifers and enrichment of novel symbionts in the deep terrestrial subsurface.</title>
        <authorList>
            <person name="Probst A.J."/>
            <person name="Ladd B."/>
            <person name="Jarett J.K."/>
            <person name="Geller-Mcgrath D.E."/>
            <person name="Sieber C.M."/>
            <person name="Emerson J.B."/>
            <person name="Anantharaman K."/>
            <person name="Thomas B.C."/>
            <person name="Malmstrom R."/>
            <person name="Stieglmeier M."/>
            <person name="Klingl A."/>
            <person name="Woyke T."/>
            <person name="Ryan C.M."/>
            <person name="Banfield J.F."/>
        </authorList>
    </citation>
    <scope>NUCLEOTIDE SEQUENCE [LARGE SCALE GENOMIC DNA]</scope>
    <source>
        <strain evidence="7">CG22_combo_CG10-13_8_21_14_all_39_10</strain>
    </source>
</reference>
<dbReference type="InterPro" id="IPR007016">
    <property type="entry name" value="O-antigen_ligase-rel_domated"/>
</dbReference>
<evidence type="ECO:0000259" key="6">
    <source>
        <dbReference type="Pfam" id="PF04932"/>
    </source>
</evidence>
<feature type="transmembrane region" description="Helical" evidence="5">
    <location>
        <begin position="427"/>
        <end position="445"/>
    </location>
</feature>